<evidence type="ECO:0000313" key="3">
    <source>
        <dbReference type="EMBL" id="MDD7915258.1"/>
    </source>
</evidence>
<feature type="signal peptide" evidence="1">
    <location>
        <begin position="1"/>
        <end position="28"/>
    </location>
</feature>
<gene>
    <name evidence="3" type="ORF">N5A56_012900</name>
</gene>
<dbReference type="Pfam" id="PF19081">
    <property type="entry name" value="Ig_7"/>
    <property type="match status" value="2"/>
</dbReference>
<evidence type="ECO:0000259" key="2">
    <source>
        <dbReference type="PROSITE" id="PS50041"/>
    </source>
</evidence>
<feature type="domain" description="C-type lectin" evidence="2">
    <location>
        <begin position="153"/>
        <end position="278"/>
    </location>
</feature>
<protein>
    <submittedName>
        <fullName evidence="3">T9SS type B sorting domain-containing protein</fullName>
    </submittedName>
</protein>
<keyword evidence="1" id="KW-0732">Signal</keyword>
<sequence>MIKKNKSHQVKNKIIVFVFLMISSFFYAQDSAPSITAEGRQAFCLGSPIPIVTDFTITDSDDTTIDSFFIQISSGYQVNFDRLELSGIHPNINTQWSSSAGKLTLVSAISGSEILLTDLENAVKDVVFSTTSNNVTEEKFFSLNVTDKNYLPSTKHFYEFIPAQGISWTAAKIAAENRPLYYGREGYLATLTSQEESDFAGKQASGPGWIGGSDEETEGVWKWVTGPEAGTVFWNGQVNGTTPNFAFWNNNEPNDFGGNEDYAHITDPSIGITGAWNDLPNEGGTNLYIPKGYIVEYGKPGDAPLNIVASTSIYVPQILSITDSVVCEFGSTTITATPSEGDILWYDAQTGGSLLFTGNDFITPILNSNTTYYATVSVDGCTTLTRTPVTVVVLERPTITSINNDLICAGSASLSATASSGDIYWYASLTSTTPLFVGAIFETPILTTTTSYFLEVNNSECQSISREEITAIVDDTIPEFEVMQNTYALCKNIGSIILETINPIDNYTYVWRKEGNIISGNLSSISVSSSGSYSVIGVSEAGCESEEKTIVVRDSEIATFTKEDILIIDDSSNNSIEIINPNLGIGDYEFSIDDKFSNYQNERIFNNISTGVHTLYIKDKLGCGTQEYQFSVLNYPKFFTPNGDGDNDTWKLEGFDKNFYTISNVYIYNRFGKLIYTITTNNNGWNGNYQGNELPSNNYWFKVTLTDINGLTIEKTGNFSLIRK</sequence>
<dbReference type="InterPro" id="IPR026341">
    <property type="entry name" value="T9SS_type_B"/>
</dbReference>
<dbReference type="InterPro" id="IPR034007">
    <property type="entry name" value="CTLD_bac"/>
</dbReference>
<dbReference type="InterPro" id="IPR016186">
    <property type="entry name" value="C-type_lectin-like/link_sf"/>
</dbReference>
<feature type="chain" id="PRO_5047412724" evidence="1">
    <location>
        <begin position="29"/>
        <end position="724"/>
    </location>
</feature>
<dbReference type="SUPFAM" id="SSF56436">
    <property type="entry name" value="C-type lectin-like"/>
    <property type="match status" value="1"/>
</dbReference>
<name>A0ABT5SB07_9FLAO</name>
<proteinExistence type="predicted"/>
<evidence type="ECO:0000256" key="1">
    <source>
        <dbReference type="SAM" id="SignalP"/>
    </source>
</evidence>
<dbReference type="InterPro" id="IPR001304">
    <property type="entry name" value="C-type_lectin-like"/>
</dbReference>
<dbReference type="InterPro" id="IPR044023">
    <property type="entry name" value="Ig_7"/>
</dbReference>
<dbReference type="RefSeq" id="WP_274270464.1">
    <property type="nucleotide sequence ID" value="NZ_JAOSLC020000003.1"/>
</dbReference>
<dbReference type="Gene3D" id="3.10.100.10">
    <property type="entry name" value="Mannose-Binding Protein A, subunit A"/>
    <property type="match status" value="1"/>
</dbReference>
<evidence type="ECO:0000313" key="4">
    <source>
        <dbReference type="Proteomes" id="UP001151478"/>
    </source>
</evidence>
<dbReference type="CDD" id="cd03603">
    <property type="entry name" value="CLECT_VCBS"/>
    <property type="match status" value="1"/>
</dbReference>
<keyword evidence="4" id="KW-1185">Reference proteome</keyword>
<comment type="caution">
    <text evidence="3">The sequence shown here is derived from an EMBL/GenBank/DDBJ whole genome shotgun (WGS) entry which is preliminary data.</text>
</comment>
<dbReference type="Pfam" id="PF13585">
    <property type="entry name" value="CHU_C"/>
    <property type="match status" value="1"/>
</dbReference>
<dbReference type="PROSITE" id="PS50041">
    <property type="entry name" value="C_TYPE_LECTIN_2"/>
    <property type="match status" value="1"/>
</dbReference>
<reference evidence="3" key="1">
    <citation type="submission" date="2023-02" db="EMBL/GenBank/DDBJ databases">
        <title>Polaribacter ponticola sp. nov., isolated from seawater.</title>
        <authorList>
            <person name="Baek J.H."/>
            <person name="Kim J.M."/>
            <person name="Choi D.G."/>
            <person name="Jeon C.O."/>
        </authorList>
    </citation>
    <scope>NUCLEOTIDE SEQUENCE</scope>
    <source>
        <strain evidence="3">MSW5</strain>
    </source>
</reference>
<dbReference type="InterPro" id="IPR016187">
    <property type="entry name" value="CTDL_fold"/>
</dbReference>
<dbReference type="Proteomes" id="UP001151478">
    <property type="component" value="Unassembled WGS sequence"/>
</dbReference>
<accession>A0ABT5SB07</accession>
<dbReference type="EMBL" id="JAOSLC020000003">
    <property type="protein sequence ID" value="MDD7915258.1"/>
    <property type="molecule type" value="Genomic_DNA"/>
</dbReference>
<dbReference type="NCBIfam" id="TIGR04131">
    <property type="entry name" value="Bac_Flav_CTERM"/>
    <property type="match status" value="1"/>
</dbReference>
<organism evidence="3 4">
    <name type="scientific">Polaribacter ponticola</name>
    <dbReference type="NCBI Taxonomy" id="2978475"/>
    <lineage>
        <taxon>Bacteria</taxon>
        <taxon>Pseudomonadati</taxon>
        <taxon>Bacteroidota</taxon>
        <taxon>Flavobacteriia</taxon>
        <taxon>Flavobacteriales</taxon>
        <taxon>Flavobacteriaceae</taxon>
    </lineage>
</organism>